<evidence type="ECO:0000256" key="3">
    <source>
        <dbReference type="ARBA" id="ARBA00022525"/>
    </source>
</evidence>
<keyword evidence="4" id="KW-0858">Xylan degradation</keyword>
<keyword evidence="12" id="KW-1185">Reference proteome</keyword>
<sequence length="336" mass="36726">MISWLLAFATALAAASAQRPLHQPQHAHHGGSRGSASAGCGINHSSGYNYQTSPGHNFSIVSDNISRYYSVQVPDGYVASKAYPLIFDYHGNTDTASDQHNNSAYFNYTQDYLVVYPQGLNRHWEGPSYAVKGINDTLFTTDLLDHIKTDYCIDPSRVYASGKSNGGGFVDLLACSDAGDEFAAFAMASAALYNDTSLDICTKRRAIMESHGNIDTVISPYGGPGSGGDLPDILEWVSWWGQRDCGADATPVYDTTPAGYNITTYSCGDWDDVVVHYQLYNLGHCWPSSTGTNFDALHISETQNCTGDRDLAYTPVVLDFFSKWTLESAPHNKESW</sequence>
<keyword evidence="8" id="KW-0624">Polysaccharide degradation</keyword>
<keyword evidence="3" id="KW-0964">Secreted</keyword>
<accession>A0AAE0WK96</accession>
<evidence type="ECO:0000256" key="10">
    <source>
        <dbReference type="SAM" id="SignalP"/>
    </source>
</evidence>
<dbReference type="Proteomes" id="UP001274830">
    <property type="component" value="Unassembled WGS sequence"/>
</dbReference>
<evidence type="ECO:0000256" key="7">
    <source>
        <dbReference type="ARBA" id="ARBA00023277"/>
    </source>
</evidence>
<evidence type="ECO:0000256" key="1">
    <source>
        <dbReference type="ARBA" id="ARBA00004613"/>
    </source>
</evidence>
<dbReference type="InterPro" id="IPR043595">
    <property type="entry name" value="FaeB/C/D"/>
</dbReference>
<feature type="signal peptide" evidence="10">
    <location>
        <begin position="1"/>
        <end position="17"/>
    </location>
</feature>
<evidence type="ECO:0000256" key="8">
    <source>
        <dbReference type="ARBA" id="ARBA00023326"/>
    </source>
</evidence>
<keyword evidence="5 10" id="KW-0732">Signal</keyword>
<dbReference type="EC" id="3.1.1.73" evidence="2"/>
<comment type="subcellular location">
    <subcellularLocation>
        <location evidence="1">Secreted</location>
    </subcellularLocation>
</comment>
<dbReference type="SUPFAM" id="SSF53474">
    <property type="entry name" value="alpha/beta-Hydrolases"/>
    <property type="match status" value="1"/>
</dbReference>
<dbReference type="GO" id="GO:0005576">
    <property type="term" value="C:extracellular region"/>
    <property type="evidence" value="ECO:0007669"/>
    <property type="project" value="UniProtKB-SubCell"/>
</dbReference>
<comment type="catalytic activity">
    <reaction evidence="9">
        <text>feruloyl-polysaccharide + H2O = ferulate + polysaccharide.</text>
        <dbReference type="EC" id="3.1.1.73"/>
    </reaction>
</comment>
<evidence type="ECO:0000313" key="11">
    <source>
        <dbReference type="EMBL" id="KAK3673262.1"/>
    </source>
</evidence>
<keyword evidence="7" id="KW-0119">Carbohydrate metabolism</keyword>
<organism evidence="11 12">
    <name type="scientific">Recurvomyces mirabilis</name>
    <dbReference type="NCBI Taxonomy" id="574656"/>
    <lineage>
        <taxon>Eukaryota</taxon>
        <taxon>Fungi</taxon>
        <taxon>Dikarya</taxon>
        <taxon>Ascomycota</taxon>
        <taxon>Pezizomycotina</taxon>
        <taxon>Dothideomycetes</taxon>
        <taxon>Dothideomycetidae</taxon>
        <taxon>Mycosphaerellales</taxon>
        <taxon>Teratosphaeriaceae</taxon>
        <taxon>Recurvomyces</taxon>
    </lineage>
</organism>
<dbReference type="Gene3D" id="3.40.50.1820">
    <property type="entry name" value="alpha/beta hydrolase"/>
    <property type="match status" value="1"/>
</dbReference>
<evidence type="ECO:0000256" key="5">
    <source>
        <dbReference type="ARBA" id="ARBA00022729"/>
    </source>
</evidence>
<evidence type="ECO:0000256" key="4">
    <source>
        <dbReference type="ARBA" id="ARBA00022651"/>
    </source>
</evidence>
<evidence type="ECO:0000256" key="9">
    <source>
        <dbReference type="ARBA" id="ARBA00034075"/>
    </source>
</evidence>
<dbReference type="InterPro" id="IPR029058">
    <property type="entry name" value="AB_hydrolase_fold"/>
</dbReference>
<reference evidence="11" key="1">
    <citation type="submission" date="2023-07" db="EMBL/GenBank/DDBJ databases">
        <title>Black Yeasts Isolated from many extreme environments.</title>
        <authorList>
            <person name="Coleine C."/>
            <person name="Stajich J.E."/>
            <person name="Selbmann L."/>
        </authorList>
    </citation>
    <scope>NUCLEOTIDE SEQUENCE</scope>
    <source>
        <strain evidence="11">CCFEE 5485</strain>
    </source>
</reference>
<feature type="chain" id="PRO_5041989634" description="feruloyl esterase" evidence="10">
    <location>
        <begin position="18"/>
        <end position="336"/>
    </location>
</feature>
<dbReference type="PANTHER" id="PTHR38050:SF2">
    <property type="entry name" value="FERULOYL ESTERASE C-RELATED"/>
    <property type="match status" value="1"/>
</dbReference>
<evidence type="ECO:0000256" key="6">
    <source>
        <dbReference type="ARBA" id="ARBA00022801"/>
    </source>
</evidence>
<evidence type="ECO:0000313" key="12">
    <source>
        <dbReference type="Proteomes" id="UP001274830"/>
    </source>
</evidence>
<comment type="caution">
    <text evidence="11">The sequence shown here is derived from an EMBL/GenBank/DDBJ whole genome shotgun (WGS) entry which is preliminary data.</text>
</comment>
<proteinExistence type="predicted"/>
<evidence type="ECO:0000256" key="2">
    <source>
        <dbReference type="ARBA" id="ARBA00013091"/>
    </source>
</evidence>
<dbReference type="EMBL" id="JAUTXT010000026">
    <property type="protein sequence ID" value="KAK3673262.1"/>
    <property type="molecule type" value="Genomic_DNA"/>
</dbReference>
<keyword evidence="6" id="KW-0378">Hydrolase</keyword>
<dbReference type="AlphaFoldDB" id="A0AAE0WK96"/>
<dbReference type="GO" id="GO:0030600">
    <property type="term" value="F:feruloyl esterase activity"/>
    <property type="evidence" value="ECO:0007669"/>
    <property type="project" value="UniProtKB-EC"/>
</dbReference>
<gene>
    <name evidence="11" type="ORF">LTR78_006807</name>
</gene>
<protein>
    <recommendedName>
        <fullName evidence="2">feruloyl esterase</fullName>
        <ecNumber evidence="2">3.1.1.73</ecNumber>
    </recommendedName>
</protein>
<dbReference type="PANTHER" id="PTHR38050">
    <property type="match status" value="1"/>
</dbReference>
<dbReference type="GO" id="GO:0045493">
    <property type="term" value="P:xylan catabolic process"/>
    <property type="evidence" value="ECO:0007669"/>
    <property type="project" value="UniProtKB-KW"/>
</dbReference>
<name>A0AAE0WK96_9PEZI</name>